<dbReference type="Pfam" id="PF02325">
    <property type="entry name" value="CCB3_YggT"/>
    <property type="match status" value="1"/>
</dbReference>
<feature type="transmembrane region" description="Helical" evidence="1">
    <location>
        <begin position="72"/>
        <end position="91"/>
    </location>
</feature>
<feature type="transmembrane region" description="Helical" evidence="1">
    <location>
        <begin position="6"/>
        <end position="25"/>
    </location>
</feature>
<reference evidence="2 3" key="1">
    <citation type="submission" date="2021-03" db="EMBL/GenBank/DDBJ databases">
        <title>Sequencing the genomes of 1000 actinobacteria strains.</title>
        <authorList>
            <person name="Klenk H.-P."/>
        </authorList>
    </citation>
    <scope>NUCLEOTIDE SEQUENCE [LARGE SCALE GENOMIC DNA]</scope>
    <source>
        <strain evidence="2 3">DSM 45516</strain>
    </source>
</reference>
<name>A0ABS4QIL8_9NOCA</name>
<evidence type="ECO:0000256" key="1">
    <source>
        <dbReference type="SAM" id="Phobius"/>
    </source>
</evidence>
<dbReference type="RefSeq" id="WP_209891712.1">
    <property type="nucleotide sequence ID" value="NZ_JAGGMR010000001.1"/>
</dbReference>
<evidence type="ECO:0000313" key="3">
    <source>
        <dbReference type="Proteomes" id="UP001519325"/>
    </source>
</evidence>
<protein>
    <submittedName>
        <fullName evidence="2">YggT family protein</fullName>
    </submittedName>
</protein>
<keyword evidence="1" id="KW-0472">Membrane</keyword>
<organism evidence="2 3">
    <name type="scientific">Nocardia goodfellowii</name>
    <dbReference type="NCBI Taxonomy" id="882446"/>
    <lineage>
        <taxon>Bacteria</taxon>
        <taxon>Bacillati</taxon>
        <taxon>Actinomycetota</taxon>
        <taxon>Actinomycetes</taxon>
        <taxon>Mycobacteriales</taxon>
        <taxon>Nocardiaceae</taxon>
        <taxon>Nocardia</taxon>
    </lineage>
</organism>
<keyword evidence="1" id="KW-0812">Transmembrane</keyword>
<proteinExistence type="predicted"/>
<dbReference type="InterPro" id="IPR003425">
    <property type="entry name" value="CCB3/YggT"/>
</dbReference>
<comment type="caution">
    <text evidence="2">The sequence shown here is derived from an EMBL/GenBank/DDBJ whole genome shotgun (WGS) entry which is preliminary data.</text>
</comment>
<keyword evidence="1" id="KW-1133">Transmembrane helix</keyword>
<keyword evidence="3" id="KW-1185">Reference proteome</keyword>
<dbReference type="Proteomes" id="UP001519325">
    <property type="component" value="Unassembled WGS sequence"/>
</dbReference>
<gene>
    <name evidence="2" type="ORF">BJ987_003800</name>
</gene>
<evidence type="ECO:0000313" key="2">
    <source>
        <dbReference type="EMBL" id="MBP2190899.1"/>
    </source>
</evidence>
<sequence length="92" mass="10249">MAFLGTLLGFVTTVFIVLLIARMVLDWVMILADRPTWAEKPRQLVTTLTEPVLAPVRKVIPPIRFGGTGIDLAFTVVFIVALILRTFFYSLG</sequence>
<dbReference type="EMBL" id="JAGGMR010000001">
    <property type="protein sequence ID" value="MBP2190899.1"/>
    <property type="molecule type" value="Genomic_DNA"/>
</dbReference>
<accession>A0ABS4QIL8</accession>